<proteinExistence type="inferred from homology"/>
<feature type="binding site" evidence="6">
    <location>
        <position position="271"/>
    </location>
    <ligand>
        <name>NAD(+)</name>
        <dbReference type="ChEBI" id="CHEBI:57540"/>
    </ligand>
</feature>
<evidence type="ECO:0000256" key="2">
    <source>
        <dbReference type="ARBA" id="ARBA00022630"/>
    </source>
</evidence>
<evidence type="ECO:0000259" key="8">
    <source>
        <dbReference type="Pfam" id="PF02852"/>
    </source>
</evidence>
<feature type="active site" description="Proton acceptor" evidence="5">
    <location>
        <position position="445"/>
    </location>
</feature>
<dbReference type="Pfam" id="PF02852">
    <property type="entry name" value="Pyr_redox_dim"/>
    <property type="match status" value="1"/>
</dbReference>
<keyword evidence="6" id="KW-0520">NAD</keyword>
<dbReference type="Proteomes" id="UP000261284">
    <property type="component" value="Unassembled WGS sequence"/>
</dbReference>
<dbReference type="RefSeq" id="WP_116847596.1">
    <property type="nucleotide sequence ID" value="NZ_QTJU01000003.1"/>
</dbReference>
<dbReference type="PRINTS" id="PR00411">
    <property type="entry name" value="PNDRDTASEI"/>
</dbReference>
<evidence type="ECO:0000256" key="1">
    <source>
        <dbReference type="ARBA" id="ARBA00007532"/>
    </source>
</evidence>
<feature type="disulfide bond" description="Redox-active" evidence="7">
    <location>
        <begin position="41"/>
        <end position="46"/>
    </location>
</feature>
<evidence type="ECO:0000256" key="7">
    <source>
        <dbReference type="PIRSR" id="PIRSR000350-4"/>
    </source>
</evidence>
<evidence type="ECO:0000313" key="11">
    <source>
        <dbReference type="Proteomes" id="UP000261284"/>
    </source>
</evidence>
<accession>A0A3E1NK87</accession>
<dbReference type="PANTHER" id="PTHR43014:SF2">
    <property type="entry name" value="MERCURIC REDUCTASE"/>
    <property type="match status" value="1"/>
</dbReference>
<dbReference type="AlphaFoldDB" id="A0A3E1NK87"/>
<organism evidence="10 11">
    <name type="scientific">Deminuibacter soli</name>
    <dbReference type="NCBI Taxonomy" id="2291815"/>
    <lineage>
        <taxon>Bacteria</taxon>
        <taxon>Pseudomonadati</taxon>
        <taxon>Bacteroidota</taxon>
        <taxon>Chitinophagia</taxon>
        <taxon>Chitinophagales</taxon>
        <taxon>Chitinophagaceae</taxon>
        <taxon>Deminuibacter</taxon>
    </lineage>
</organism>
<dbReference type="InterPro" id="IPR023753">
    <property type="entry name" value="FAD/NAD-binding_dom"/>
</dbReference>
<evidence type="ECO:0000259" key="9">
    <source>
        <dbReference type="Pfam" id="PF07992"/>
    </source>
</evidence>
<feature type="binding site" evidence="6">
    <location>
        <position position="50"/>
    </location>
    <ligand>
        <name>FAD</name>
        <dbReference type="ChEBI" id="CHEBI:57692"/>
    </ligand>
</feature>
<dbReference type="PRINTS" id="PR00368">
    <property type="entry name" value="FADPNR"/>
</dbReference>
<feature type="binding site" evidence="6">
    <location>
        <position position="312"/>
    </location>
    <ligand>
        <name>FAD</name>
        <dbReference type="ChEBI" id="CHEBI:57692"/>
    </ligand>
</feature>
<comment type="caution">
    <text evidence="10">The sequence shown here is derived from an EMBL/GenBank/DDBJ whole genome shotgun (WGS) entry which is preliminary data.</text>
</comment>
<dbReference type="GO" id="GO:0050660">
    <property type="term" value="F:flavin adenine dinucleotide binding"/>
    <property type="evidence" value="ECO:0007669"/>
    <property type="project" value="TreeGrafter"/>
</dbReference>
<dbReference type="OrthoDB" id="9800167at2"/>
<dbReference type="FunFam" id="3.30.390.30:FF:000001">
    <property type="entry name" value="Dihydrolipoyl dehydrogenase"/>
    <property type="match status" value="1"/>
</dbReference>
<dbReference type="PIRSF" id="PIRSF000350">
    <property type="entry name" value="Mercury_reductase_MerA"/>
    <property type="match status" value="1"/>
</dbReference>
<feature type="domain" description="Pyridine nucleotide-disulphide oxidoreductase dimerisation" evidence="8">
    <location>
        <begin position="347"/>
        <end position="454"/>
    </location>
</feature>
<name>A0A3E1NK87_9BACT</name>
<reference evidence="10 11" key="1">
    <citation type="submission" date="2018-08" db="EMBL/GenBank/DDBJ databases">
        <title>Chitinophagaceae sp. K23C18032701, a novel bacterium isolated from forest soil.</title>
        <authorList>
            <person name="Wang C."/>
        </authorList>
    </citation>
    <scope>NUCLEOTIDE SEQUENCE [LARGE SCALE GENOMIC DNA]</scope>
    <source>
        <strain evidence="10 11">K23C18032701</strain>
    </source>
</reference>
<comment type="similarity">
    <text evidence="1">Belongs to the class-I pyridine nucleotide-disulfide oxidoreductase family.</text>
</comment>
<keyword evidence="3 6" id="KW-0274">FAD</keyword>
<evidence type="ECO:0000256" key="6">
    <source>
        <dbReference type="PIRSR" id="PIRSR000350-3"/>
    </source>
</evidence>
<protein>
    <submittedName>
        <fullName evidence="10">Mercuric reductase</fullName>
    </submittedName>
</protein>
<comment type="cofactor">
    <cofactor evidence="6">
        <name>FAD</name>
        <dbReference type="ChEBI" id="CHEBI:57692"/>
    </cofactor>
    <text evidence="6">Binds 1 FAD per subunit.</text>
</comment>
<sequence length="462" mass="51026">MQHFQALVIGSGQGGTPLAKKLANSGQTTLLVEKRWIGGTCINDGCTPTKTMIADARKAFIIQNGYKWGIYVNNYTIDFEQIRERKDKVVQQFRNGSQKGLEHTPNLTLVFGEAAFTGDKTITVTNSKGEQETYTADKIFINTGAQPVIPDIEGLKQTPYYTSTTLLDAPYVPPHLVILGAGYIGLELGQLFKRLGSEITIIERGSRLLQHEDEDVADVIQQALQEDGIRIFTNTNVLKVTAPDEAEVNLTVQQNGRQLQIEGTHLLVASGRAPQTKQLHPAAAGIATDERGFITVNEYLETNVPGIYALGDVKPGPAFTHISYNDYIVIAHNLLNNQRVSIHDRPVPYCMFTDPQLGRIGYTEKQAREKGFDIWVTTMPMTHVARAIETGETRGLMKAIVNKADNQVIGAAIAGTEGGEVMTMLQLAMMGKLTWQQLRETIFAHPLYAESINNLFLQLEDK</sequence>
<dbReference type="GO" id="GO:0003955">
    <property type="term" value="F:NAD(P)H dehydrogenase (quinone) activity"/>
    <property type="evidence" value="ECO:0007669"/>
    <property type="project" value="TreeGrafter"/>
</dbReference>
<dbReference type="InterPro" id="IPR004099">
    <property type="entry name" value="Pyr_nucl-diS_OxRdtase_dimer"/>
</dbReference>
<dbReference type="SUPFAM" id="SSF51905">
    <property type="entry name" value="FAD/NAD(P)-binding domain"/>
    <property type="match status" value="1"/>
</dbReference>
<gene>
    <name evidence="10" type="ORF">DXN05_12055</name>
</gene>
<dbReference type="Gene3D" id="3.50.50.60">
    <property type="entry name" value="FAD/NAD(P)-binding domain"/>
    <property type="match status" value="2"/>
</dbReference>
<keyword evidence="11" id="KW-1185">Reference proteome</keyword>
<evidence type="ECO:0000313" key="10">
    <source>
        <dbReference type="EMBL" id="RFM28349.1"/>
    </source>
</evidence>
<dbReference type="PANTHER" id="PTHR43014">
    <property type="entry name" value="MERCURIC REDUCTASE"/>
    <property type="match status" value="1"/>
</dbReference>
<dbReference type="InterPro" id="IPR001100">
    <property type="entry name" value="Pyr_nuc-diS_OxRdtase"/>
</dbReference>
<feature type="domain" description="FAD/NAD(P)-binding" evidence="9">
    <location>
        <begin position="5"/>
        <end position="323"/>
    </location>
</feature>
<feature type="binding site" evidence="6">
    <location>
        <position position="203"/>
    </location>
    <ligand>
        <name>NAD(+)</name>
        <dbReference type="ChEBI" id="CHEBI:57540"/>
    </ligand>
</feature>
<evidence type="ECO:0000256" key="5">
    <source>
        <dbReference type="PIRSR" id="PIRSR000350-2"/>
    </source>
</evidence>
<dbReference type="Pfam" id="PF07992">
    <property type="entry name" value="Pyr_redox_2"/>
    <property type="match status" value="1"/>
</dbReference>
<dbReference type="InterPro" id="IPR016156">
    <property type="entry name" value="FAD/NAD-linked_Rdtase_dimer_sf"/>
</dbReference>
<dbReference type="EMBL" id="QTJU01000003">
    <property type="protein sequence ID" value="RFM28349.1"/>
    <property type="molecule type" value="Genomic_DNA"/>
</dbReference>
<keyword evidence="2" id="KW-0285">Flavoprotein</keyword>
<dbReference type="SUPFAM" id="SSF55424">
    <property type="entry name" value="FAD/NAD-linked reductases, dimerisation (C-terminal) domain"/>
    <property type="match status" value="1"/>
</dbReference>
<dbReference type="Gene3D" id="3.30.390.30">
    <property type="match status" value="1"/>
</dbReference>
<feature type="binding site" evidence="6">
    <location>
        <begin position="180"/>
        <end position="187"/>
    </location>
    <ligand>
        <name>NAD(+)</name>
        <dbReference type="ChEBI" id="CHEBI:57540"/>
    </ligand>
</feature>
<dbReference type="InterPro" id="IPR036188">
    <property type="entry name" value="FAD/NAD-bd_sf"/>
</dbReference>
<keyword evidence="4" id="KW-0560">Oxidoreductase</keyword>
<keyword evidence="6" id="KW-0547">Nucleotide-binding</keyword>
<evidence type="ECO:0000256" key="4">
    <source>
        <dbReference type="ARBA" id="ARBA00023002"/>
    </source>
</evidence>
<evidence type="ECO:0000256" key="3">
    <source>
        <dbReference type="ARBA" id="ARBA00022827"/>
    </source>
</evidence>